<feature type="compositionally biased region" description="Basic and acidic residues" evidence="5">
    <location>
        <begin position="317"/>
        <end position="340"/>
    </location>
</feature>
<comment type="subcellular location">
    <subcellularLocation>
        <location evidence="2">Cytoplasm</location>
    </subcellularLocation>
    <subcellularLocation>
        <location evidence="1">Nucleus</location>
    </subcellularLocation>
</comment>
<sequence>MLPTTTHAAPSVGDFIPYPEYEATTPESFHDGKPVLRYHATGVKVSVPRDQQASLPIFPADAPVFEGDAGDLVFQEDVELFINSQDLSIYNHKTNTGIQIPYPSIALHAMQHKAQPSAEATNGAHNGDVSKTPCVLLQLDLSDGGEDDETYDTVQLTLVPPTTSTQFESPAQHGADTPSEQEKMFDAITTCQNLHPDPAADDDNDDDDDHDYSDRIIFEPAVDFAAAEAVEGLPGVFRGTSTGDLPPPMPGSSTWITADNVNEFFDKDGNWIGGGVAGEDSEDEGKDEGEQKEAQGLDESGKEAEGEQLGHGAGRVRPLDEIKDQEESADESGTKRARME</sequence>
<accession>A0A2T2ZTP1</accession>
<dbReference type="GO" id="GO:0005829">
    <property type="term" value="C:cytosol"/>
    <property type="evidence" value="ECO:0007669"/>
    <property type="project" value="TreeGrafter"/>
</dbReference>
<gene>
    <name evidence="6" type="ORF">BD289DRAFT_456986</name>
</gene>
<dbReference type="AlphaFoldDB" id="A0A2T2ZTP1"/>
<organism evidence="6 7">
    <name type="scientific">Coniella lustricola</name>
    <dbReference type="NCBI Taxonomy" id="2025994"/>
    <lineage>
        <taxon>Eukaryota</taxon>
        <taxon>Fungi</taxon>
        <taxon>Dikarya</taxon>
        <taxon>Ascomycota</taxon>
        <taxon>Pezizomycotina</taxon>
        <taxon>Sordariomycetes</taxon>
        <taxon>Sordariomycetidae</taxon>
        <taxon>Diaporthales</taxon>
        <taxon>Schizoparmaceae</taxon>
        <taxon>Coniella</taxon>
    </lineage>
</organism>
<evidence type="ECO:0000313" key="7">
    <source>
        <dbReference type="Proteomes" id="UP000241462"/>
    </source>
</evidence>
<dbReference type="GO" id="GO:0005681">
    <property type="term" value="C:spliceosomal complex"/>
    <property type="evidence" value="ECO:0007669"/>
    <property type="project" value="TreeGrafter"/>
</dbReference>
<evidence type="ECO:0000256" key="5">
    <source>
        <dbReference type="SAM" id="MobiDB-lite"/>
    </source>
</evidence>
<dbReference type="InterPro" id="IPR039924">
    <property type="entry name" value="ICln/Lot5/Saf5"/>
</dbReference>
<dbReference type="EMBL" id="KZ678710">
    <property type="protein sequence ID" value="PSR76407.1"/>
    <property type="molecule type" value="Genomic_DNA"/>
</dbReference>
<dbReference type="Pfam" id="PF03517">
    <property type="entry name" value="Voldacs"/>
    <property type="match status" value="1"/>
</dbReference>
<dbReference type="OrthoDB" id="19714at2759"/>
<feature type="compositionally biased region" description="Acidic residues" evidence="5">
    <location>
        <begin position="199"/>
        <end position="211"/>
    </location>
</feature>
<dbReference type="STRING" id="2025994.A0A2T2ZTP1"/>
<dbReference type="GO" id="GO:0045292">
    <property type="term" value="P:mRNA cis splicing, via spliceosome"/>
    <property type="evidence" value="ECO:0007669"/>
    <property type="project" value="TreeGrafter"/>
</dbReference>
<dbReference type="InParanoid" id="A0A2T2ZTP1"/>
<keyword evidence="3" id="KW-0963">Cytoplasm</keyword>
<evidence type="ECO:0000256" key="2">
    <source>
        <dbReference type="ARBA" id="ARBA00004496"/>
    </source>
</evidence>
<dbReference type="PANTHER" id="PTHR21399:SF0">
    <property type="entry name" value="METHYLOSOME SUBUNIT PICLN"/>
    <property type="match status" value="1"/>
</dbReference>
<feature type="compositionally biased region" description="Basic and acidic residues" evidence="5">
    <location>
        <begin position="288"/>
        <end position="305"/>
    </location>
</feature>
<dbReference type="Proteomes" id="UP000241462">
    <property type="component" value="Unassembled WGS sequence"/>
</dbReference>
<dbReference type="PANTHER" id="PTHR21399">
    <property type="entry name" value="CHLORIDE CONDUCTANCE REGULATORY PROTEIN ICLN"/>
    <property type="match status" value="1"/>
</dbReference>
<dbReference type="GO" id="GO:0000387">
    <property type="term" value="P:spliceosomal snRNP assembly"/>
    <property type="evidence" value="ECO:0007669"/>
    <property type="project" value="TreeGrafter"/>
</dbReference>
<proteinExistence type="predicted"/>
<reference evidence="6 7" key="1">
    <citation type="journal article" date="2018" name="Mycol. Prog.">
        <title>Coniella lustricola, a new species from submerged detritus.</title>
        <authorList>
            <person name="Raudabaugh D.B."/>
            <person name="Iturriaga T."/>
            <person name="Carver A."/>
            <person name="Mondo S."/>
            <person name="Pangilinan J."/>
            <person name="Lipzen A."/>
            <person name="He G."/>
            <person name="Amirebrahimi M."/>
            <person name="Grigoriev I.V."/>
            <person name="Miller A.N."/>
        </authorList>
    </citation>
    <scope>NUCLEOTIDE SEQUENCE [LARGE SCALE GENOMIC DNA]</scope>
    <source>
        <strain evidence="6 7">B22-T-1</strain>
    </source>
</reference>
<keyword evidence="7" id="KW-1185">Reference proteome</keyword>
<evidence type="ECO:0000256" key="1">
    <source>
        <dbReference type="ARBA" id="ARBA00004123"/>
    </source>
</evidence>
<evidence type="ECO:0000256" key="4">
    <source>
        <dbReference type="ARBA" id="ARBA00023242"/>
    </source>
</evidence>
<evidence type="ECO:0000313" key="6">
    <source>
        <dbReference type="EMBL" id="PSR76407.1"/>
    </source>
</evidence>
<feature type="region of interest" description="Disordered" evidence="5">
    <location>
        <begin position="266"/>
        <end position="340"/>
    </location>
</feature>
<protein>
    <submittedName>
        <fullName evidence="6">Regulator of volume decrease after cellular swelling-domain-containing protein</fullName>
    </submittedName>
</protein>
<keyword evidence="4" id="KW-0539">Nucleus</keyword>
<dbReference type="Gene3D" id="2.30.29.30">
    <property type="entry name" value="Pleckstrin-homology domain (PH domain)/Phosphotyrosine-binding domain (PTB)"/>
    <property type="match status" value="1"/>
</dbReference>
<dbReference type="InterPro" id="IPR011993">
    <property type="entry name" value="PH-like_dom_sf"/>
</dbReference>
<name>A0A2T2ZTP1_9PEZI</name>
<feature type="region of interest" description="Disordered" evidence="5">
    <location>
        <begin position="192"/>
        <end position="212"/>
    </location>
</feature>
<evidence type="ECO:0000256" key="3">
    <source>
        <dbReference type="ARBA" id="ARBA00022490"/>
    </source>
</evidence>
<dbReference type="GO" id="GO:0034715">
    <property type="term" value="C:pICln-Sm protein complex"/>
    <property type="evidence" value="ECO:0007669"/>
    <property type="project" value="TreeGrafter"/>
</dbReference>